<evidence type="ECO:0000313" key="1">
    <source>
        <dbReference type="EMBL" id="MBV5097571.1"/>
    </source>
</evidence>
<comment type="caution">
    <text evidence="1">The sequence shown here is derived from an EMBL/GenBank/DDBJ whole genome shotgun (WGS) entry which is preliminary data.</text>
</comment>
<evidence type="ECO:0000313" key="2">
    <source>
        <dbReference type="Proteomes" id="UP000746420"/>
    </source>
</evidence>
<organism evidence="1 2">
    <name type="scientific">Tenebrionicola larvae</name>
    <dbReference type="NCBI Taxonomy" id="2815733"/>
    <lineage>
        <taxon>Bacteria</taxon>
        <taxon>Pseudomonadati</taxon>
        <taxon>Pseudomonadota</taxon>
        <taxon>Gammaproteobacteria</taxon>
        <taxon>Enterobacterales</taxon>
        <taxon>Enterobacteriaceae</taxon>
        <taxon>Tenebrionibacter/Tenebrionicola group</taxon>
        <taxon>Tenebrionicola</taxon>
    </lineage>
</organism>
<dbReference type="AlphaFoldDB" id="A0A949Q8C6"/>
<proteinExistence type="predicted"/>
<reference evidence="1 2" key="1">
    <citation type="submission" date="2021-03" db="EMBL/GenBank/DDBJ databases">
        <title>Tenobrionicola molitorae gen. nov., sp. nov. and Tenobrionicola larvae sp. nov., isolated from larvae of the mealworm Tenobrio molitor L., a proposal to transfer Erwinia teleogrylli Liu et al. 2016 to a new genus Entomohabitans as Entomohabitans teleogrylli comb. nov.</title>
        <authorList>
            <person name="Lee S.D."/>
            <person name="Yang H.L."/>
            <person name="Kim I.S."/>
        </authorList>
    </citation>
    <scope>NUCLEOTIDE SEQUENCE [LARGE SCALE GENOMIC DNA]</scope>
    <source>
        <strain evidence="1 2">YMB-R21</strain>
    </source>
</reference>
<keyword evidence="2" id="KW-1185">Reference proteome</keyword>
<name>A0A949Q8C6_9ENTR</name>
<gene>
    <name evidence="1" type="ORF">JZ788_18125</name>
</gene>
<dbReference type="EMBL" id="JAGFEW010000069">
    <property type="protein sequence ID" value="MBV5097571.1"/>
    <property type="molecule type" value="Genomic_DNA"/>
</dbReference>
<evidence type="ECO:0008006" key="3">
    <source>
        <dbReference type="Google" id="ProtNLM"/>
    </source>
</evidence>
<protein>
    <recommendedName>
        <fullName evidence="3">Adhesin</fullName>
    </recommendedName>
</protein>
<sequence length="233" mass="23651">MRDGAPGNIVVENNLLGGSEDAQAAWLRQHGVDMATCSDNPTGTACQKAMNERDAVGLALATGSVALLPGGAQAMWGLGAGVNTGAQYAEDGKVNPVNSVVAGWTNVVSMGNGFWGTVGWNAAGGALTNQINGDNPLTGAITNGLGSAGGYWGGKLISSGTNAAGKWLTGGWDPKFNPDLLKYSEVKGQLGISKEMLPSKLPGIIGNTGSSLSSEYGSGVTQEIIKEVKKDGK</sequence>
<accession>A0A949Q8C6</accession>
<dbReference type="Proteomes" id="UP000746420">
    <property type="component" value="Unassembled WGS sequence"/>
</dbReference>